<comment type="caution">
    <text evidence="1">The sequence shown here is derived from an EMBL/GenBank/DDBJ whole genome shotgun (WGS) entry which is preliminary data.</text>
</comment>
<dbReference type="AlphaFoldDB" id="A0A559KFY1"/>
<evidence type="ECO:0008006" key="3">
    <source>
        <dbReference type="Google" id="ProtNLM"/>
    </source>
</evidence>
<gene>
    <name evidence="1" type="ORF">FPZ49_06070</name>
</gene>
<dbReference type="OrthoDB" id="2490564at2"/>
<sequence length="353" mass="40805">MPIYNVDNQPFQGEHVLDNPPPFHEKLLDYGERPYWSPDGKRIAFIDKNYGDVCEIDLETREVRNLTKNNGEYHSFLRVLFLANGDYLLIGPKVFKDRHTSRHLESELWVMDKDASRPPKPLGRKISEGAGVSTIANRITYTMHGGHDPSIGTTQDCECHVTEIVYGENGPELGEDRVIYRNVRGRHPEPQDFRHNDTEVIMAEYIGSPFRTPDNWKTIVRGIDLKTLDVRTYINEELTHNECEGIFPDGEHICLESSCDFENQYPPIDLWKLKLDGSGRRVRMTRFFDRVPWRTSNSNVSPDGKWLAFMVNTYTSEAGYGMGLGLMNLEEWEKSEYAQQWETPEERAASRQK</sequence>
<dbReference type="Gene3D" id="2.120.10.30">
    <property type="entry name" value="TolB, C-terminal domain"/>
    <property type="match status" value="2"/>
</dbReference>
<reference evidence="1 2" key="1">
    <citation type="submission" date="2019-07" db="EMBL/GenBank/DDBJ databases">
        <authorList>
            <person name="Kim J."/>
        </authorList>
    </citation>
    <scope>NUCLEOTIDE SEQUENCE [LARGE SCALE GENOMIC DNA]</scope>
    <source>
        <strain evidence="1 2">JC52</strain>
    </source>
</reference>
<accession>A0A559KFY1</accession>
<proteinExistence type="predicted"/>
<dbReference type="SUPFAM" id="SSF82171">
    <property type="entry name" value="DPP6 N-terminal domain-like"/>
    <property type="match status" value="1"/>
</dbReference>
<evidence type="ECO:0000313" key="2">
    <source>
        <dbReference type="Proteomes" id="UP000317036"/>
    </source>
</evidence>
<protein>
    <recommendedName>
        <fullName evidence="3">WD40-like Beta Propeller Repeat</fullName>
    </recommendedName>
</protein>
<dbReference type="Proteomes" id="UP000317036">
    <property type="component" value="Unassembled WGS sequence"/>
</dbReference>
<dbReference type="RefSeq" id="WP_144844537.1">
    <property type="nucleotide sequence ID" value="NZ_VNJI01000005.1"/>
</dbReference>
<dbReference type="InterPro" id="IPR011659">
    <property type="entry name" value="WD40"/>
</dbReference>
<dbReference type="InterPro" id="IPR011042">
    <property type="entry name" value="6-blade_b-propeller_TolB-like"/>
</dbReference>
<evidence type="ECO:0000313" key="1">
    <source>
        <dbReference type="EMBL" id="TVY11035.1"/>
    </source>
</evidence>
<name>A0A559KFY1_9BACL</name>
<keyword evidence="2" id="KW-1185">Reference proteome</keyword>
<dbReference type="EMBL" id="VNJI01000005">
    <property type="protein sequence ID" value="TVY11035.1"/>
    <property type="molecule type" value="Genomic_DNA"/>
</dbReference>
<organism evidence="1 2">
    <name type="scientific">Paenibacillus cremeus</name>
    <dbReference type="NCBI Taxonomy" id="2163881"/>
    <lineage>
        <taxon>Bacteria</taxon>
        <taxon>Bacillati</taxon>
        <taxon>Bacillota</taxon>
        <taxon>Bacilli</taxon>
        <taxon>Bacillales</taxon>
        <taxon>Paenibacillaceae</taxon>
        <taxon>Paenibacillus</taxon>
    </lineage>
</organism>
<dbReference type="Pfam" id="PF07676">
    <property type="entry name" value="PD40"/>
    <property type="match status" value="1"/>
</dbReference>